<accession>X1HYE0</accession>
<proteinExistence type="predicted"/>
<dbReference type="SUPFAM" id="SSF88713">
    <property type="entry name" value="Glycoside hydrolase/deacetylase"/>
    <property type="match status" value="1"/>
</dbReference>
<sequence length="270" mass="29660">SGRAEIGAHLHPWTTPPVDRSVEGDQRHHPFPHELPEDLLEAKLATLTDAVEKAAGRAPTSYRAGRFGFTGLQIAPLLSAGYVVDCSVTPYVSHAHLSGLPGGRGGLDFRAARPGTYYLDCDDCTRPGQSSLLEVPVTILFPRWPSRSWRACQAWQVRGAGRPVNRLIGRLGHGPRWLRPWRNTRAAGLIRIYRAAQTLALPCVEMMFHSSELMPGGSPEFPDQAAVERLYGVLEKTFAFMAADGCRSVTLTEFARNFSGRPEKGGPSRY</sequence>
<comment type="caution">
    <text evidence="2">The sequence shown here is derived from an EMBL/GenBank/DDBJ whole genome shotgun (WGS) entry which is preliminary data.</text>
</comment>
<dbReference type="InterPro" id="IPR011330">
    <property type="entry name" value="Glyco_hydro/deAcase_b/a-brl"/>
</dbReference>
<dbReference type="EMBL" id="BARU01026230">
    <property type="protein sequence ID" value="GAH75181.1"/>
    <property type="molecule type" value="Genomic_DNA"/>
</dbReference>
<dbReference type="Gene3D" id="3.20.20.370">
    <property type="entry name" value="Glycoside hydrolase/deacetylase"/>
    <property type="match status" value="1"/>
</dbReference>
<evidence type="ECO:0000256" key="1">
    <source>
        <dbReference type="SAM" id="MobiDB-lite"/>
    </source>
</evidence>
<feature type="compositionally biased region" description="Basic and acidic residues" evidence="1">
    <location>
        <begin position="20"/>
        <end position="29"/>
    </location>
</feature>
<feature type="non-terminal residue" evidence="2">
    <location>
        <position position="1"/>
    </location>
</feature>
<dbReference type="AlphaFoldDB" id="X1HYE0"/>
<gene>
    <name evidence="2" type="ORF">S03H2_42165</name>
</gene>
<name>X1HYE0_9ZZZZ</name>
<organism evidence="2">
    <name type="scientific">marine sediment metagenome</name>
    <dbReference type="NCBI Taxonomy" id="412755"/>
    <lineage>
        <taxon>unclassified sequences</taxon>
        <taxon>metagenomes</taxon>
        <taxon>ecological metagenomes</taxon>
    </lineage>
</organism>
<dbReference type="GO" id="GO:0005975">
    <property type="term" value="P:carbohydrate metabolic process"/>
    <property type="evidence" value="ECO:0007669"/>
    <property type="project" value="InterPro"/>
</dbReference>
<reference evidence="2" key="1">
    <citation type="journal article" date="2014" name="Front. Microbiol.">
        <title>High frequency of phylogenetically diverse reductive dehalogenase-homologous genes in deep subseafloor sedimentary metagenomes.</title>
        <authorList>
            <person name="Kawai M."/>
            <person name="Futagami T."/>
            <person name="Toyoda A."/>
            <person name="Takaki Y."/>
            <person name="Nishi S."/>
            <person name="Hori S."/>
            <person name="Arai W."/>
            <person name="Tsubouchi T."/>
            <person name="Morono Y."/>
            <person name="Uchiyama I."/>
            <person name="Ito T."/>
            <person name="Fujiyama A."/>
            <person name="Inagaki F."/>
            <person name="Takami H."/>
        </authorList>
    </citation>
    <scope>NUCLEOTIDE SEQUENCE</scope>
    <source>
        <strain evidence="2">Expedition CK06-06</strain>
    </source>
</reference>
<protein>
    <recommendedName>
        <fullName evidence="3">NodB homology domain-containing protein</fullName>
    </recommendedName>
</protein>
<evidence type="ECO:0008006" key="3">
    <source>
        <dbReference type="Google" id="ProtNLM"/>
    </source>
</evidence>
<evidence type="ECO:0000313" key="2">
    <source>
        <dbReference type="EMBL" id="GAH75181.1"/>
    </source>
</evidence>
<feature type="region of interest" description="Disordered" evidence="1">
    <location>
        <begin position="1"/>
        <end position="29"/>
    </location>
</feature>